<reference evidence="1" key="4">
    <citation type="submission" date="2000-07" db="EMBL/GenBank/DDBJ databases">
        <authorList>
            <person name="Adachi J."/>
            <person name="Aizawa K."/>
            <person name="Akahira S."/>
            <person name="Akimura T."/>
            <person name="Arai A."/>
            <person name="Aono H."/>
            <person name="Arakawa T."/>
            <person name="Bono H."/>
            <person name="Carninci P."/>
            <person name="Fukuda S."/>
            <person name="Fukunishi Y."/>
            <person name="Furuno M."/>
            <person name="Hanagaki T."/>
            <person name="Hara A."/>
            <person name="Hayatsu N."/>
            <person name="Hiramoto K."/>
            <person name="Hiraoka T."/>
            <person name="Hori F."/>
            <person name="Imotani K."/>
            <person name="Ishii Y."/>
            <person name="Itoh M."/>
            <person name="Izawa M."/>
            <person name="Kasukawa T."/>
            <person name="Kato H."/>
            <person name="Kawai J."/>
            <person name="Kojima Y."/>
            <person name="Konno H."/>
            <person name="Kouda M."/>
            <person name="Koya S."/>
            <person name="Kurihara C."/>
            <person name="Matsuyama T."/>
            <person name="Miyazaki A."/>
            <person name="Nishi K."/>
            <person name="Nomura K."/>
            <person name="Numazaki R."/>
            <person name="Ohno M."/>
            <person name="Okazaki Y."/>
            <person name="Okido T."/>
            <person name="Owa C."/>
            <person name="Saito H."/>
            <person name="Saito R."/>
            <person name="Sakai C."/>
            <person name="Sakai K."/>
            <person name="Sano H."/>
            <person name="Sasaki D."/>
            <person name="Shibata K."/>
            <person name="Shibata Y."/>
            <person name="Shinagawa A."/>
            <person name="Shiraki T."/>
            <person name="Sogabe Y."/>
            <person name="Suzuki H."/>
            <person name="Tagami M."/>
            <person name="Tagawa A."/>
            <person name="Takahashi F."/>
            <person name="Tanaka T."/>
            <person name="Tejima Y."/>
            <person name="Toya T."/>
            <person name="Yamamura T."/>
            <person name="Yasunishi A."/>
            <person name="Yoshida K."/>
            <person name="Yoshino M."/>
            <person name="Muramatsu M."/>
            <person name="Hayashizaki Y."/>
        </authorList>
    </citation>
    <scope>NUCLEOTIDE SEQUENCE</scope>
    <source>
        <strain evidence="1">C57BL/6J</strain>
        <tissue evidence="1">Hippocampus</tissue>
    </source>
</reference>
<protein>
    <submittedName>
        <fullName evidence="1">Uncharacterized protein</fullName>
    </submittedName>
</protein>
<accession>Q8CEV3</accession>
<reference evidence="1" key="1">
    <citation type="journal article" date="1999" name="Methods Enzymol.">
        <title>High-efficiency full-length cDNA cloning.</title>
        <authorList>
            <person name="Carninci P."/>
            <person name="Hayashizaki Y."/>
        </authorList>
    </citation>
    <scope>NUCLEOTIDE SEQUENCE</scope>
    <source>
        <strain evidence="1">C57BL/6J</strain>
        <tissue evidence="1">Hippocampus</tissue>
    </source>
</reference>
<dbReference type="AGR" id="MGI:106589"/>
<reference evidence="1" key="7">
    <citation type="journal article" date="2005" name="Science">
        <title>The Transcriptional Landscape of the Mammalian Genome.</title>
        <authorList>
            <consortium name="The FANTOM Consortium"/>
            <consortium name="Riken Genome Exploration Research Group and Genome Science Group (Genome Network Project Core Group)"/>
        </authorList>
    </citation>
    <scope>NUCLEOTIDE SEQUENCE</scope>
    <source>
        <strain evidence="1">C57BL/6J</strain>
        <tissue evidence="1">Hippocampus</tissue>
    </source>
</reference>
<reference evidence="1" key="6">
    <citation type="journal article" date="2002" name="Nature">
        <title>Analysis of the mouse transcriptome based on functional annotation of 60,770 full-length cDNAs.</title>
        <authorList>
            <consortium name="The FANTOM Consortium and the RIKEN Genome Exploration Research Group Phase I and II Team"/>
        </authorList>
    </citation>
    <scope>NUCLEOTIDE SEQUENCE</scope>
    <source>
        <strain evidence="1">C57BL/6J</strain>
        <tissue evidence="1">Hippocampus</tissue>
    </source>
</reference>
<sequence length="107" mass="12125">SRRRRRGCSPPGLWSNLSGAAGVYEKKCTISRLTGIIEEGCWIRGSENTQDQLATPRLKSGVSDLALRCPLLLRLVQRGTKHPATCLKNRKKRSYRGRFQCIQRPRC</sequence>
<feature type="non-terminal residue" evidence="1">
    <location>
        <position position="1"/>
    </location>
</feature>
<proteinExistence type="evidence at transcript level"/>
<dbReference type="EMBL" id="AK013707">
    <property type="protein sequence ID" value="BAC25413.1"/>
    <property type="molecule type" value="mRNA"/>
</dbReference>
<name>Q8CEV3_MOUSE</name>
<evidence type="ECO:0000313" key="1">
    <source>
        <dbReference type="EMBL" id="BAC25413.1"/>
    </source>
</evidence>
<reference evidence="1" key="5">
    <citation type="journal article" date="2001" name="Nature">
        <title>Functional annotation of a full-length mouse cDNA collection.</title>
        <authorList>
            <consortium name="The RIKEN Genome Exploration Research Group Phase II Team and the FANTOM Consortium"/>
        </authorList>
    </citation>
    <scope>NUCLEOTIDE SEQUENCE</scope>
    <source>
        <strain evidence="1">C57BL/6J</strain>
        <tissue evidence="1">Hippocampus</tissue>
    </source>
</reference>
<gene>
    <name evidence="2" type="primary">Hivep3</name>
</gene>
<organism evidence="1">
    <name type="scientific">Mus musculus</name>
    <name type="common">Mouse</name>
    <dbReference type="NCBI Taxonomy" id="10090"/>
    <lineage>
        <taxon>Eukaryota</taxon>
        <taxon>Metazoa</taxon>
        <taxon>Chordata</taxon>
        <taxon>Craniata</taxon>
        <taxon>Vertebrata</taxon>
        <taxon>Euteleostomi</taxon>
        <taxon>Mammalia</taxon>
        <taxon>Eutheria</taxon>
        <taxon>Euarchontoglires</taxon>
        <taxon>Glires</taxon>
        <taxon>Rodentia</taxon>
        <taxon>Myomorpha</taxon>
        <taxon>Muroidea</taxon>
        <taxon>Muridae</taxon>
        <taxon>Murinae</taxon>
        <taxon>Mus</taxon>
        <taxon>Mus</taxon>
    </lineage>
</organism>
<reference evidence="1" key="8">
    <citation type="journal article" date="2005" name="Science">
        <title>Antisense Transcription in the Mammalian Transcriptome.</title>
        <authorList>
            <consortium name="RIKEN Genome Exploration Research Group and Genome Science Group (Genome Network Project Core Group) and the FANTOM Consortium"/>
        </authorList>
    </citation>
    <scope>NUCLEOTIDE SEQUENCE</scope>
    <source>
        <strain evidence="1">C57BL/6J</strain>
        <tissue evidence="1">Hippocampus</tissue>
    </source>
</reference>
<dbReference type="MGI" id="MGI:106589">
    <property type="gene designation" value="Hivep3"/>
</dbReference>
<reference evidence="1" key="3">
    <citation type="journal article" date="2000" name="Genome Res.">
        <title>RIKEN integrated sequence analysis (RISA) system--384-format sequencing pipeline with 384 multicapillary sequencer.</title>
        <authorList>
            <person name="Shibata K."/>
            <person name="Itoh M."/>
            <person name="Aizawa K."/>
            <person name="Nagaoka S."/>
            <person name="Sasaki N."/>
            <person name="Carninci P."/>
            <person name="Konno H."/>
            <person name="Akiyama J."/>
            <person name="Nishi K."/>
            <person name="Kitsunai T."/>
            <person name="Tashiro H."/>
            <person name="Itoh M."/>
            <person name="Sumi N."/>
            <person name="Ishii Y."/>
            <person name="Nakamura S."/>
            <person name="Hazama M."/>
            <person name="Nishine T."/>
            <person name="Harada A."/>
            <person name="Yamamoto R."/>
            <person name="Matsumoto H."/>
            <person name="Sakaguchi S."/>
            <person name="Ikegami T."/>
            <person name="Kashiwagi K."/>
            <person name="Fujiwake S."/>
            <person name="Inoue K."/>
            <person name="Togawa Y."/>
            <person name="Izawa M."/>
            <person name="Ohara E."/>
            <person name="Watahiki M."/>
            <person name="Yoneda Y."/>
            <person name="Ishikawa T."/>
            <person name="Ozawa K."/>
            <person name="Tanaka T."/>
            <person name="Matsuura S."/>
            <person name="Kawai J."/>
            <person name="Okazaki Y."/>
            <person name="Muramatsu M."/>
            <person name="Inoue Y."/>
            <person name="Kira A."/>
            <person name="Hayashizaki Y."/>
        </authorList>
    </citation>
    <scope>NUCLEOTIDE SEQUENCE</scope>
    <source>
        <strain evidence="1">C57BL/6J</strain>
        <tissue evidence="1">Hippocampus</tissue>
    </source>
</reference>
<reference evidence="1" key="2">
    <citation type="journal article" date="2000" name="Genome Res.">
        <title>Normalization and subtraction of cap-trapper-selected cDNAs to prepare full-length cDNA libraries for rapid discovery of new genes.</title>
        <authorList>
            <person name="Carninci P."/>
            <person name="Shibata Y."/>
            <person name="Hayatsu N."/>
            <person name="Sugahara Y."/>
            <person name="Shibata K."/>
            <person name="Itoh M."/>
            <person name="Konno H."/>
            <person name="Okazaki Y."/>
            <person name="Muramatsu M."/>
            <person name="Hayashizaki Y."/>
        </authorList>
    </citation>
    <scope>NUCLEOTIDE SEQUENCE</scope>
    <source>
        <strain evidence="1">C57BL/6J</strain>
        <tissue evidence="1">Hippocampus</tissue>
    </source>
</reference>
<dbReference type="AlphaFoldDB" id="Q8CEV3"/>
<evidence type="ECO:0000313" key="2">
    <source>
        <dbReference type="MGI" id="MGI:106589"/>
    </source>
</evidence>